<evidence type="ECO:0000256" key="6">
    <source>
        <dbReference type="ARBA" id="ARBA00022839"/>
    </source>
</evidence>
<evidence type="ECO:0000256" key="4">
    <source>
        <dbReference type="ARBA" id="ARBA00022801"/>
    </source>
</evidence>
<evidence type="ECO:0000313" key="13">
    <source>
        <dbReference type="Proteomes" id="UP000184420"/>
    </source>
</evidence>
<keyword evidence="3 10" id="KW-0227">DNA damage</keyword>
<dbReference type="OrthoDB" id="9762834at2"/>
<evidence type="ECO:0000313" key="12">
    <source>
        <dbReference type="EMBL" id="SHM61814.1"/>
    </source>
</evidence>
<evidence type="ECO:0000256" key="10">
    <source>
        <dbReference type="HAMAP-Rule" id="MF_01486"/>
    </source>
</evidence>
<organism evidence="12 13">
    <name type="scientific">Chitinophaga jiangningensis</name>
    <dbReference type="NCBI Taxonomy" id="1419482"/>
    <lineage>
        <taxon>Bacteria</taxon>
        <taxon>Pseudomonadati</taxon>
        <taxon>Bacteroidota</taxon>
        <taxon>Chitinophagia</taxon>
        <taxon>Chitinophagales</taxon>
        <taxon>Chitinophagaceae</taxon>
        <taxon>Chitinophaga</taxon>
    </lineage>
</organism>
<name>A0A1M7K9A5_9BACT</name>
<dbReference type="Pfam" id="PF17946">
    <property type="entry name" value="RecC_C"/>
    <property type="match status" value="1"/>
</dbReference>
<dbReference type="NCBIfam" id="TIGR01450">
    <property type="entry name" value="recC"/>
    <property type="match status" value="1"/>
</dbReference>
<dbReference type="STRING" id="1419482.SAMN05444266_109210"/>
<keyword evidence="5 10" id="KW-0347">Helicase</keyword>
<dbReference type="PANTHER" id="PTHR30591:SF1">
    <property type="entry name" value="RECBCD ENZYME SUBUNIT RECC"/>
    <property type="match status" value="1"/>
</dbReference>
<keyword evidence="2 10" id="KW-0547">Nucleotide-binding</keyword>
<keyword evidence="4 10" id="KW-0378">Hydrolase</keyword>
<evidence type="ECO:0000256" key="2">
    <source>
        <dbReference type="ARBA" id="ARBA00022741"/>
    </source>
</evidence>
<keyword evidence="9 10" id="KW-0234">DNA repair</keyword>
<comment type="miscellaneous">
    <text evidence="10">In the RecBCD complex, RecB has a slow 3'-5' helicase, an exonuclease activity and loads RecA onto ssDNA, RecD has a fast 5'-3' helicase activity, while RecC stimulates the ATPase and processivity of the RecB helicase and contributes to recognition of the Chi site.</text>
</comment>
<sequence length="1065" mass="122095">MALYLKVSNSLNSLAKGLIDDLRQAGNGVFDPHYIITQTEGMNNWLKLQQAHRQGIAANSRFLKPNDLLFYLYMWLGGPSIEVMSSQNLSWLIFKLLGEKEFTSQYPDVANYYLDHGEESNLKKMVLAEKVADLLDQYQVYRPEMIQTWSQGDPATLQTEEWQEWLWARVKQLSGDALPDKTLIGNYILDVLVQKEKHAILQARIPAVHVFGLSILTAYHIKILHELSAVIDVHFHILNPAPGVFWFEERNEKQLARWRAKGLRDLEEQATVGNALLTGWGKVIQNSFRLFFAYDNFINAYEEVGVTPPVPTTLLHKIQHDIFTSATASRHKLTMNDVRDGSITINACYTPVREVEALYNYLVHLSDQRKELLSPRDIVVMVSDIDAYAPYIKAVFNHAPYKFRYTIADESYNDTDNIFNALQAILTLDEENFTAETVMQLLDFSYIRNRFNLQDPVYIRPIIEAANIRFGIDGTRDDQTHYVSWKYGLQRIMYGICMSGEAEYGHDLESFFPLDLVEGRDAYDIIRFCHFAKVLINAIEGRRQLRTITEWVTYTEQVLHSLIFEQQDETDEDYASLIKQLTDFNILHEYMEDTIPFNVFVHSLLHVISGATRTSLFANGGITFCSLIPMRSIPFKVVALLGLNHDKFPRKENKSGFDIMSKQPQRGDRNIRENDKHLFLETIISAQEYLYISYVGRNVKDNTSIPPSAMVDELLDYIESGAKDTTGTIRKAMVTHQPLQEFSRKYNQPATGLYSYLNLNAGATYPFINPHKKVEMPMMEDFTLDMLTGFFKNPFKAYYNRVLGIYLNDDPILLNETEIFSLDKLQQWSLKNTLLPVQGVSPATQATLVKKGKLPLSNMAFVAIRQVEDTVHPVRALHEACTAGKVSVRLDFELLVDDVLMKCSIDEVYDGNLVKVSWSKNEARNLIDAYITYLAGVAAGELHGLLFISGSAKEKVFVATPVSRETAFSRLRELIGIYQQGMQEILPFYPEFNIEPKKIEKIDAKTFAKLVQDNLDPSKRSNSDRYVMSEYENGYFEQEGLSDKYKQLCEQVIKPLAEIFPDYYK</sequence>
<dbReference type="GO" id="GO:0000724">
    <property type="term" value="P:double-strand break repair via homologous recombination"/>
    <property type="evidence" value="ECO:0007669"/>
    <property type="project" value="UniProtKB-UniRule"/>
</dbReference>
<dbReference type="Gene3D" id="3.40.50.300">
    <property type="entry name" value="P-loop containing nucleotide triphosphate hydrolases"/>
    <property type="match status" value="2"/>
</dbReference>
<dbReference type="Gene3D" id="1.10.10.160">
    <property type="match status" value="1"/>
</dbReference>
<dbReference type="InterPro" id="IPR013986">
    <property type="entry name" value="DExx_box_DNA_helicase_dom_sf"/>
</dbReference>
<dbReference type="SUPFAM" id="SSF52980">
    <property type="entry name" value="Restriction endonuclease-like"/>
    <property type="match status" value="1"/>
</dbReference>
<dbReference type="SUPFAM" id="SSF52540">
    <property type="entry name" value="P-loop containing nucleoside triphosphate hydrolases"/>
    <property type="match status" value="2"/>
</dbReference>
<keyword evidence="1 10" id="KW-0540">Nuclease</keyword>
<dbReference type="RefSeq" id="WP_073085703.1">
    <property type="nucleotide sequence ID" value="NZ_FRBL01000009.1"/>
</dbReference>
<gene>
    <name evidence="10" type="primary">recC</name>
    <name evidence="12" type="ORF">SAMN05444266_109210</name>
</gene>
<dbReference type="Gene3D" id="3.40.50.10930">
    <property type="match status" value="1"/>
</dbReference>
<dbReference type="GO" id="GO:0008854">
    <property type="term" value="F:exodeoxyribonuclease V activity"/>
    <property type="evidence" value="ECO:0007669"/>
    <property type="project" value="InterPro"/>
</dbReference>
<keyword evidence="6 10" id="KW-0269">Exonuclease</keyword>
<evidence type="ECO:0000256" key="7">
    <source>
        <dbReference type="ARBA" id="ARBA00022840"/>
    </source>
</evidence>
<evidence type="ECO:0000256" key="9">
    <source>
        <dbReference type="ARBA" id="ARBA00023204"/>
    </source>
</evidence>
<accession>A0A1M7K9A5</accession>
<evidence type="ECO:0000256" key="3">
    <source>
        <dbReference type="ARBA" id="ARBA00022763"/>
    </source>
</evidence>
<comment type="similarity">
    <text evidence="10">Belongs to the RecC family.</text>
</comment>
<dbReference type="GO" id="GO:0003677">
    <property type="term" value="F:DNA binding"/>
    <property type="evidence" value="ECO:0007669"/>
    <property type="project" value="UniProtKB-UniRule"/>
</dbReference>
<comment type="function">
    <text evidence="10">A helicase/nuclease that prepares dsDNA breaks (DSB) for recombinational DNA repair. Binds to DSBs and unwinds DNA via a highly rapid and processive ATP-dependent bidirectional helicase activity. Unwinds dsDNA until it encounters a Chi (crossover hotspot instigator) sequence from the 3' direction. Cuts ssDNA a few nucleotides 3' to the Chi site. The properties and activities of the enzyme are changed at Chi. The Chi-altered holoenzyme produces a long 3'-ssDNA overhang and facilitates RecA-binding to the ssDNA for homologous DNA recombination and repair. Holoenzyme degrades any linearized DNA that is unable to undergo homologous recombination. In the holoenzyme this subunit recognizes the wild-type Chi sequence, and when added to isolated RecB increases its ATP-dependent helicase processivity.</text>
</comment>
<evidence type="ECO:0000256" key="5">
    <source>
        <dbReference type="ARBA" id="ARBA00022806"/>
    </source>
</evidence>
<dbReference type="Pfam" id="PF04257">
    <property type="entry name" value="Exonuc_V_gamma"/>
    <property type="match status" value="1"/>
</dbReference>
<comment type="subunit">
    <text evidence="10">Heterotrimer of RecB, RecC and RecD. All subunits contribute to DNA-binding.</text>
</comment>
<evidence type="ECO:0000256" key="1">
    <source>
        <dbReference type="ARBA" id="ARBA00022722"/>
    </source>
</evidence>
<keyword evidence="7 10" id="KW-0067">ATP-binding</keyword>
<dbReference type="InterPro" id="IPR027417">
    <property type="entry name" value="P-loop_NTPase"/>
</dbReference>
<dbReference type="GO" id="GO:0005524">
    <property type="term" value="F:ATP binding"/>
    <property type="evidence" value="ECO:0007669"/>
    <property type="project" value="UniProtKB-UniRule"/>
</dbReference>
<dbReference type="PIRSF" id="PIRSF000980">
    <property type="entry name" value="RecC"/>
    <property type="match status" value="1"/>
</dbReference>
<feature type="domain" description="RecC C-terminal" evidence="11">
    <location>
        <begin position="780"/>
        <end position="992"/>
    </location>
</feature>
<dbReference type="EMBL" id="FRBL01000009">
    <property type="protein sequence ID" value="SHM61814.1"/>
    <property type="molecule type" value="Genomic_DNA"/>
</dbReference>
<keyword evidence="8 10" id="KW-0238">DNA-binding</keyword>
<proteinExistence type="inferred from homology"/>
<dbReference type="InterPro" id="IPR011335">
    <property type="entry name" value="Restrct_endonuc-II-like"/>
</dbReference>
<evidence type="ECO:0000259" key="11">
    <source>
        <dbReference type="Pfam" id="PF17946"/>
    </source>
</evidence>
<dbReference type="InterPro" id="IPR006697">
    <property type="entry name" value="RecC"/>
</dbReference>
<dbReference type="GO" id="GO:0009338">
    <property type="term" value="C:exodeoxyribonuclease V complex"/>
    <property type="evidence" value="ECO:0007669"/>
    <property type="project" value="InterPro"/>
</dbReference>
<dbReference type="GO" id="GO:0003678">
    <property type="term" value="F:DNA helicase activity"/>
    <property type="evidence" value="ECO:0007669"/>
    <property type="project" value="UniProtKB-UniRule"/>
</dbReference>
<dbReference type="AlphaFoldDB" id="A0A1M7K9A5"/>
<dbReference type="Proteomes" id="UP000184420">
    <property type="component" value="Unassembled WGS sequence"/>
</dbReference>
<keyword evidence="13" id="KW-1185">Reference proteome</keyword>
<protein>
    <recommendedName>
        <fullName evidence="10">RecBCD enzyme subunit RecC</fullName>
    </recommendedName>
    <alternativeName>
        <fullName evidence="10">Exonuclease V subunit RecC</fullName>
        <shortName evidence="10">ExoV subunit RecC</shortName>
    </alternativeName>
    <alternativeName>
        <fullName evidence="10">Helicase/nuclease RecBCD subunit RecC</fullName>
    </alternativeName>
</protein>
<evidence type="ECO:0000256" key="8">
    <source>
        <dbReference type="ARBA" id="ARBA00023125"/>
    </source>
</evidence>
<dbReference type="PANTHER" id="PTHR30591">
    <property type="entry name" value="RECBCD ENZYME SUBUNIT RECC"/>
    <property type="match status" value="1"/>
</dbReference>
<dbReference type="HAMAP" id="MF_01486">
    <property type="entry name" value="RecC"/>
    <property type="match status" value="1"/>
</dbReference>
<reference evidence="12 13" key="1">
    <citation type="submission" date="2016-11" db="EMBL/GenBank/DDBJ databases">
        <authorList>
            <person name="Jaros S."/>
            <person name="Januszkiewicz K."/>
            <person name="Wedrychowicz H."/>
        </authorList>
    </citation>
    <scope>NUCLEOTIDE SEQUENCE [LARGE SCALE GENOMIC DNA]</scope>
    <source>
        <strain evidence="12 13">DSM 27406</strain>
    </source>
</reference>
<dbReference type="InterPro" id="IPR041500">
    <property type="entry name" value="RecC_C"/>
</dbReference>